<evidence type="ECO:0000259" key="3">
    <source>
        <dbReference type="PROSITE" id="PS50240"/>
    </source>
</evidence>
<dbReference type="SUPFAM" id="SSF50494">
    <property type="entry name" value="Trypsin-like serine proteases"/>
    <property type="match status" value="1"/>
</dbReference>
<dbReference type="PROSITE" id="PS50240">
    <property type="entry name" value="TRYPSIN_DOM"/>
    <property type="match status" value="1"/>
</dbReference>
<keyword evidence="5" id="KW-1185">Reference proteome</keyword>
<dbReference type="EMBL" id="AZHE01000003">
    <property type="protein sequence ID" value="KHO00221.1"/>
    <property type="molecule type" value="Genomic_DNA"/>
</dbReference>
<accession>A0A0B2X4J1</accession>
<dbReference type="InterPro" id="IPR001254">
    <property type="entry name" value="Trypsin_dom"/>
</dbReference>
<proteinExistence type="predicted"/>
<dbReference type="PROSITE" id="PS00134">
    <property type="entry name" value="TRYPSIN_HIS"/>
    <property type="match status" value="1"/>
</dbReference>
<dbReference type="InterPro" id="IPR009003">
    <property type="entry name" value="Peptidase_S1_PA"/>
</dbReference>
<protein>
    <submittedName>
        <fullName evidence="4">Peptidase cysteine/serine, trypsin-like protein</fullName>
    </submittedName>
</protein>
<dbReference type="Pfam" id="PF00089">
    <property type="entry name" value="Trypsin"/>
    <property type="match status" value="1"/>
</dbReference>
<dbReference type="RefSeq" id="XP_040681286.1">
    <property type="nucleotide sequence ID" value="XM_040820943.1"/>
</dbReference>
<sequence length="158" mass="16597">MIHNVAITSAALFAVLASAAATIDKRIVGGVAAKEGEFRYIVAIYDEKGDRFCAGTLLNERSVVTAAHCVDKAHHVKAGTLNHKACGVTVKVASGKKHPNYKSNALHDIGMLKLVSAIQESDRIVFAKPSPKGPIPLASSTAIVAGCKGPDNPIRRDS</sequence>
<dbReference type="GeneID" id="63736599"/>
<dbReference type="InterPro" id="IPR043504">
    <property type="entry name" value="Peptidase_S1_PA_chymotrypsin"/>
</dbReference>
<feature type="domain" description="Peptidase S1" evidence="3">
    <location>
        <begin position="27"/>
        <end position="146"/>
    </location>
</feature>
<dbReference type="HOGENOM" id="CLU_006842_7_5_1"/>
<dbReference type="OrthoDB" id="4915747at2759"/>
<dbReference type="AlphaFoldDB" id="A0A0B2X4J1"/>
<comment type="caution">
    <text evidence="4">The sequence shown here is derived from an EMBL/GenBank/DDBJ whole genome shotgun (WGS) entry which is preliminary data.</text>
</comment>
<dbReference type="Proteomes" id="UP000030816">
    <property type="component" value="Unassembled WGS sequence"/>
</dbReference>
<feature type="signal peptide" evidence="2">
    <location>
        <begin position="1"/>
        <end position="21"/>
    </location>
</feature>
<evidence type="ECO:0000313" key="4">
    <source>
        <dbReference type="EMBL" id="KHO00221.1"/>
    </source>
</evidence>
<dbReference type="PANTHER" id="PTHR24276:SF98">
    <property type="entry name" value="FI18310P1-RELATED"/>
    <property type="match status" value="1"/>
</dbReference>
<dbReference type="STRING" id="1081103.A0A0B2X4J1"/>
<dbReference type="InterPro" id="IPR050430">
    <property type="entry name" value="Peptidase_S1"/>
</dbReference>
<dbReference type="PANTHER" id="PTHR24276">
    <property type="entry name" value="POLYSERASE-RELATED"/>
    <property type="match status" value="1"/>
</dbReference>
<keyword evidence="1" id="KW-1015">Disulfide bond</keyword>
<dbReference type="InterPro" id="IPR018114">
    <property type="entry name" value="TRYPSIN_HIS"/>
</dbReference>
<name>A0A0B2X4J1_METAS</name>
<evidence type="ECO:0000256" key="2">
    <source>
        <dbReference type="SAM" id="SignalP"/>
    </source>
</evidence>
<evidence type="ECO:0000256" key="1">
    <source>
        <dbReference type="ARBA" id="ARBA00023157"/>
    </source>
</evidence>
<dbReference type="Gene3D" id="2.40.10.10">
    <property type="entry name" value="Trypsin-like serine proteases"/>
    <property type="match status" value="2"/>
</dbReference>
<keyword evidence="2" id="KW-0732">Signal</keyword>
<evidence type="ECO:0000313" key="5">
    <source>
        <dbReference type="Proteomes" id="UP000030816"/>
    </source>
</evidence>
<dbReference type="SMART" id="SM00020">
    <property type="entry name" value="Tryp_SPc"/>
    <property type="match status" value="1"/>
</dbReference>
<dbReference type="GO" id="GO:0004252">
    <property type="term" value="F:serine-type endopeptidase activity"/>
    <property type="evidence" value="ECO:0007669"/>
    <property type="project" value="InterPro"/>
</dbReference>
<feature type="chain" id="PRO_5002079959" evidence="2">
    <location>
        <begin position="22"/>
        <end position="158"/>
    </location>
</feature>
<reference evidence="4 5" key="1">
    <citation type="journal article" date="2014" name="Proc. Natl. Acad. Sci. U.S.A.">
        <title>Trajectory and genomic determinants of fungal-pathogen speciation and host adaptation.</title>
        <authorList>
            <person name="Hu X."/>
            <person name="Xiao G."/>
            <person name="Zheng P."/>
            <person name="Shang Y."/>
            <person name="Su Y."/>
            <person name="Zhang X."/>
            <person name="Liu X."/>
            <person name="Zhan S."/>
            <person name="St Leger R.J."/>
            <person name="Wang C."/>
        </authorList>
    </citation>
    <scope>NUCLEOTIDE SEQUENCE [LARGE SCALE GENOMIC DNA]</scope>
    <source>
        <strain evidence="4 5">ARSEF 1941</strain>
    </source>
</reference>
<gene>
    <name evidence="4" type="ORF">MAM_02144</name>
</gene>
<dbReference type="GO" id="GO:0006508">
    <property type="term" value="P:proteolysis"/>
    <property type="evidence" value="ECO:0007669"/>
    <property type="project" value="InterPro"/>
</dbReference>
<organism evidence="4 5">
    <name type="scientific">Metarhizium album (strain ARSEF 1941)</name>
    <dbReference type="NCBI Taxonomy" id="1081103"/>
    <lineage>
        <taxon>Eukaryota</taxon>
        <taxon>Fungi</taxon>
        <taxon>Dikarya</taxon>
        <taxon>Ascomycota</taxon>
        <taxon>Pezizomycotina</taxon>
        <taxon>Sordariomycetes</taxon>
        <taxon>Hypocreomycetidae</taxon>
        <taxon>Hypocreales</taxon>
        <taxon>Clavicipitaceae</taxon>
        <taxon>Metarhizium</taxon>
    </lineage>
</organism>